<dbReference type="AlphaFoldDB" id="A0AAV0AZT4"/>
<accession>A0AAV0AZT4</accession>
<gene>
    <name evidence="2" type="ORF">PPACK8108_LOCUS11255</name>
</gene>
<sequence>MIIKLEEDIKPILQESEQTARTSGLNPKLRRRCCAADLMDEEEGKEEQEEKPNIQTEVGDSQYHGIETDEDRKVIEDDEVDGLVSELEPMEDSRRINWILDLSRRKYPTSSWTDVYIFKDQDTMKVEEDGLPDRRDSCSLIQAIHSSDLAKILWGPGRREIHHASGLSRGRFQLCSRASSKTKTINTSELYLIRFSNSTFADKAIGDLQFILSRFIQRSDNHKILIRARVGSILIPWWNQDNFSQLMNEADWHSMRRSIDQRFFQPTQINQFNRLNSFKPRSIKSFRKFNASSDQLNRASDGGDDWSTETSNRFHHPRPPSISSSTTTSTTMTSKHAQLRISNRASLVESSLRPKDHVQRSRLDFVVFKNLPDQVSGTRLIDFMLEKVFIEELRTEKGQKFRINFLPFPSRVYLGKSGRHRSKSAVLVYQDLIIKKDEELSKVTGIEKLNSKIKVEEEDTAVKKIEPKYSRVDLSEGVKDLNDTFKEEGGGGGPKDSQMSWLFLDKVNGSKSMKEEFNFLYDEIFKPDNRGKNEKVGVYDKENGFNLILEVLNDIHREGEVEEEEEIDELEEHEEREKDPERIVFNLYESSEEGSLSDVEDSTDDEEIEILLTSNNNRKNPRSLGMQITSTDVDGAEQQGPQEEDENEEITLYQRRLKRINDRLNKSKFFNHSNLVSLTKRLQKHQSSAIKQKTVKRQRKNYHKKNYERIRKIKEFDWLIYGVHDRDGEEGGRASEGSDEAVGVVDIDRTRKKKRAKRIMEEVEENDEGEKERMMFTNDEIYKFKNFRKDPGEPGEVI</sequence>
<proteinExistence type="predicted"/>
<evidence type="ECO:0000256" key="1">
    <source>
        <dbReference type="SAM" id="MobiDB-lite"/>
    </source>
</evidence>
<dbReference type="Proteomes" id="UP001153365">
    <property type="component" value="Unassembled WGS sequence"/>
</dbReference>
<feature type="region of interest" description="Disordered" evidence="1">
    <location>
        <begin position="294"/>
        <end position="335"/>
    </location>
</feature>
<feature type="compositionally biased region" description="Low complexity" evidence="1">
    <location>
        <begin position="321"/>
        <end position="334"/>
    </location>
</feature>
<organism evidence="2 3">
    <name type="scientific">Phakopsora pachyrhizi</name>
    <name type="common">Asian soybean rust disease fungus</name>
    <dbReference type="NCBI Taxonomy" id="170000"/>
    <lineage>
        <taxon>Eukaryota</taxon>
        <taxon>Fungi</taxon>
        <taxon>Dikarya</taxon>
        <taxon>Basidiomycota</taxon>
        <taxon>Pucciniomycotina</taxon>
        <taxon>Pucciniomycetes</taxon>
        <taxon>Pucciniales</taxon>
        <taxon>Phakopsoraceae</taxon>
        <taxon>Phakopsora</taxon>
    </lineage>
</organism>
<name>A0AAV0AZT4_PHAPC</name>
<comment type="caution">
    <text evidence="2">The sequence shown here is derived from an EMBL/GenBank/DDBJ whole genome shotgun (WGS) entry which is preliminary data.</text>
</comment>
<feature type="region of interest" description="Disordered" evidence="1">
    <location>
        <begin position="37"/>
        <end position="69"/>
    </location>
</feature>
<reference evidence="2" key="1">
    <citation type="submission" date="2022-06" db="EMBL/GenBank/DDBJ databases">
        <authorList>
            <consortium name="SYNGENTA / RWTH Aachen University"/>
        </authorList>
    </citation>
    <scope>NUCLEOTIDE SEQUENCE</scope>
</reference>
<evidence type="ECO:0000313" key="3">
    <source>
        <dbReference type="Proteomes" id="UP001153365"/>
    </source>
</evidence>
<feature type="compositionally biased region" description="Acidic residues" evidence="1">
    <location>
        <begin position="560"/>
        <end position="572"/>
    </location>
</feature>
<keyword evidence="3" id="KW-1185">Reference proteome</keyword>
<dbReference type="EMBL" id="CALTRL010002600">
    <property type="protein sequence ID" value="CAH7676150.1"/>
    <property type="molecule type" value="Genomic_DNA"/>
</dbReference>
<feature type="compositionally biased region" description="Acidic residues" evidence="1">
    <location>
        <begin position="38"/>
        <end position="49"/>
    </location>
</feature>
<feature type="region of interest" description="Disordered" evidence="1">
    <location>
        <begin position="559"/>
        <end position="581"/>
    </location>
</feature>
<evidence type="ECO:0000313" key="2">
    <source>
        <dbReference type="EMBL" id="CAH7676150.1"/>
    </source>
</evidence>
<protein>
    <submittedName>
        <fullName evidence="2">Uncharacterized protein</fullName>
    </submittedName>
</protein>